<feature type="region of interest" description="Disordered" evidence="3">
    <location>
        <begin position="268"/>
        <end position="311"/>
    </location>
</feature>
<feature type="compositionally biased region" description="Polar residues" evidence="3">
    <location>
        <begin position="227"/>
        <end position="246"/>
    </location>
</feature>
<dbReference type="GO" id="GO:0045944">
    <property type="term" value="P:positive regulation of transcription by RNA polymerase II"/>
    <property type="evidence" value="ECO:0007669"/>
    <property type="project" value="TreeGrafter"/>
</dbReference>
<feature type="compositionally biased region" description="Pro residues" evidence="3">
    <location>
        <begin position="95"/>
        <end position="110"/>
    </location>
</feature>
<dbReference type="Proteomes" id="UP000054516">
    <property type="component" value="Unassembled WGS sequence"/>
</dbReference>
<dbReference type="EMBL" id="DF977472">
    <property type="protein sequence ID" value="GAP87277.2"/>
    <property type="molecule type" value="Genomic_DNA"/>
</dbReference>
<dbReference type="PROSITE" id="PS51517">
    <property type="entry name" value="NDT80"/>
    <property type="match status" value="1"/>
</dbReference>
<proteinExistence type="predicted"/>
<evidence type="ECO:0000313" key="6">
    <source>
        <dbReference type="Proteomes" id="UP000054516"/>
    </source>
</evidence>
<evidence type="ECO:0000259" key="4">
    <source>
        <dbReference type="PROSITE" id="PS51517"/>
    </source>
</evidence>
<dbReference type="OMA" id="YLICHAD"/>
<dbReference type="InterPro" id="IPR024061">
    <property type="entry name" value="NDT80_DNA-bd_dom"/>
</dbReference>
<protein>
    <submittedName>
        <fullName evidence="5">Putative meiosis-specific protein NDT80</fullName>
    </submittedName>
</protein>
<dbReference type="Pfam" id="PF05224">
    <property type="entry name" value="NDT80_PhoG"/>
    <property type="match status" value="1"/>
</dbReference>
<evidence type="ECO:0000256" key="3">
    <source>
        <dbReference type="SAM" id="MobiDB-lite"/>
    </source>
</evidence>
<dbReference type="GO" id="GO:0003700">
    <property type="term" value="F:DNA-binding transcription factor activity"/>
    <property type="evidence" value="ECO:0007669"/>
    <property type="project" value="UniProtKB-UniRule"/>
</dbReference>
<dbReference type="InterPro" id="IPR037141">
    <property type="entry name" value="NDT80_DNA-bd_dom_sf"/>
</dbReference>
<feature type="DNA-binding region" description="NDT80" evidence="2">
    <location>
        <begin position="274"/>
        <end position="551"/>
    </location>
</feature>
<reference evidence="5" key="1">
    <citation type="submission" date="2016-03" db="EMBL/GenBank/DDBJ databases">
        <title>Draft genome sequence of Rosellinia necatrix.</title>
        <authorList>
            <person name="Kanematsu S."/>
        </authorList>
    </citation>
    <scope>NUCLEOTIDE SEQUENCE [LARGE SCALE GENOMIC DNA]</scope>
    <source>
        <strain evidence="5">W97</strain>
    </source>
</reference>
<dbReference type="PANTHER" id="PTHR35144:SF2">
    <property type="entry name" value="MEIOSIS-SPECIFIC TRANSCRIPTION FACTOR NDT80"/>
    <property type="match status" value="1"/>
</dbReference>
<evidence type="ECO:0000256" key="1">
    <source>
        <dbReference type="ARBA" id="ARBA00023125"/>
    </source>
</evidence>
<dbReference type="InterPro" id="IPR052605">
    <property type="entry name" value="Fungal_trans_regulator"/>
</dbReference>
<feature type="compositionally biased region" description="Basic and acidic residues" evidence="3">
    <location>
        <begin position="423"/>
        <end position="437"/>
    </location>
</feature>
<name>A0A1W2TGN6_ROSNE</name>
<feature type="region of interest" description="Disordered" evidence="3">
    <location>
        <begin position="227"/>
        <end position="251"/>
    </location>
</feature>
<sequence>MFNESIISVVGDRSRIDRAVDGPALLGQHGPATTSLEMRSSSYKGLGSYLICHADPSPRPDAVQRKLRIRYQQPLQANSPFLGPHSPIGAQSAPLPHPVLPLTPPQPPSTPRRTESDVHLWPLGPEAHRMSRSTLDKDFEPSPSSCNGLGTYIEVPAALTAMRYNQEHSSITSLSLETPSQPSSVLSGFPAPLLNNTTGYSPETGHYYPPPTSQLFSTATVDPRSRLGSNASSTGMAHTPRTTTLPNPGYNAREVYAGSRPSFMRAAGHIPRSPSYSTSIRRHPLSPTPSPSIGFNSPGRMDPSPYGKGSTGGTPPLLPMVLNGQLVYSDVTSPGSSTHAKIDIQAVIDKGFFLSDGEWTCYRRNYFSCVCSFSLTPNFPNATLQYIPTGSATSYQVFGFAMSISAVVSDSDSQSIDLVQHTPKRDKGPTAKPEKSTGEQFLKVAERKSAKMIVRGRSPGHYQTERRGSTSSGPGGSGGMGSYPPSQVLGGEYAPAPANLLPNAYSGNYEARPGHYTTSRHPDIGMEPVIPEEEAKDIENKREYQYYPSTIYEGDEGRHGIEMFSHRNESDVMMAGTTHAADPSVPKLKHEYEHTLPSIYQPGSAYYSRGCNRFEGRTTSAGFYPTPLPQS</sequence>
<gene>
    <name evidence="5" type="ORF">SAMD00023353_2701390</name>
</gene>
<dbReference type="PANTHER" id="PTHR35144">
    <property type="entry name" value="MEIOSIS-SPECIFIC TRANSCRIPTION FACTOR NDT80"/>
    <property type="match status" value="1"/>
</dbReference>
<feature type="region of interest" description="Disordered" evidence="3">
    <location>
        <begin position="420"/>
        <end position="495"/>
    </location>
</feature>
<evidence type="ECO:0000256" key="2">
    <source>
        <dbReference type="PROSITE-ProRule" id="PRU00850"/>
    </source>
</evidence>
<dbReference type="AlphaFoldDB" id="A0A1W2TGN6"/>
<feature type="domain" description="NDT80" evidence="4">
    <location>
        <begin position="274"/>
        <end position="551"/>
    </location>
</feature>
<keyword evidence="6" id="KW-1185">Reference proteome</keyword>
<dbReference type="OrthoDB" id="2288358at2759"/>
<evidence type="ECO:0000313" key="5">
    <source>
        <dbReference type="EMBL" id="GAP87277.2"/>
    </source>
</evidence>
<organism evidence="5">
    <name type="scientific">Rosellinia necatrix</name>
    <name type="common">White root-rot fungus</name>
    <dbReference type="NCBI Taxonomy" id="77044"/>
    <lineage>
        <taxon>Eukaryota</taxon>
        <taxon>Fungi</taxon>
        <taxon>Dikarya</taxon>
        <taxon>Ascomycota</taxon>
        <taxon>Pezizomycotina</taxon>
        <taxon>Sordariomycetes</taxon>
        <taxon>Xylariomycetidae</taxon>
        <taxon>Xylariales</taxon>
        <taxon>Xylariaceae</taxon>
        <taxon>Rosellinia</taxon>
    </lineage>
</organism>
<dbReference type="GO" id="GO:0003677">
    <property type="term" value="F:DNA binding"/>
    <property type="evidence" value="ECO:0007669"/>
    <property type="project" value="UniProtKB-KW"/>
</dbReference>
<dbReference type="GO" id="GO:0000228">
    <property type="term" value="C:nuclear chromosome"/>
    <property type="evidence" value="ECO:0007669"/>
    <property type="project" value="TreeGrafter"/>
</dbReference>
<dbReference type="InterPro" id="IPR008967">
    <property type="entry name" value="p53-like_TF_DNA-bd_sf"/>
</dbReference>
<feature type="region of interest" description="Disordered" evidence="3">
    <location>
        <begin position="78"/>
        <end position="116"/>
    </location>
</feature>
<accession>A0A1W2TGN6</accession>
<dbReference type="Gene3D" id="2.60.40.1390">
    <property type="entry name" value="NDT80 DNA-binding domain"/>
    <property type="match status" value="2"/>
</dbReference>
<dbReference type="GO" id="GO:0051321">
    <property type="term" value="P:meiotic cell cycle"/>
    <property type="evidence" value="ECO:0007669"/>
    <property type="project" value="TreeGrafter"/>
</dbReference>
<keyword evidence="1 2" id="KW-0238">DNA-binding</keyword>
<dbReference type="SUPFAM" id="SSF49417">
    <property type="entry name" value="p53-like transcription factors"/>
    <property type="match status" value="1"/>
</dbReference>